<organism evidence="3 4">
    <name type="scientific">Nitzschia inconspicua</name>
    <dbReference type="NCBI Taxonomy" id="303405"/>
    <lineage>
        <taxon>Eukaryota</taxon>
        <taxon>Sar</taxon>
        <taxon>Stramenopiles</taxon>
        <taxon>Ochrophyta</taxon>
        <taxon>Bacillariophyta</taxon>
        <taxon>Bacillariophyceae</taxon>
        <taxon>Bacillariophycidae</taxon>
        <taxon>Bacillariales</taxon>
        <taxon>Bacillariaceae</taxon>
        <taxon>Nitzschia</taxon>
    </lineage>
</organism>
<gene>
    <name evidence="3" type="ORF">IV203_008595</name>
</gene>
<accession>A0A9K3KZD8</accession>
<dbReference type="Proteomes" id="UP000693970">
    <property type="component" value="Unassembled WGS sequence"/>
</dbReference>
<evidence type="ECO:0000313" key="4">
    <source>
        <dbReference type="Proteomes" id="UP000693970"/>
    </source>
</evidence>
<reference evidence="3" key="1">
    <citation type="journal article" date="2021" name="Sci. Rep.">
        <title>Diploid genomic architecture of Nitzschia inconspicua, an elite biomass production diatom.</title>
        <authorList>
            <person name="Oliver A."/>
            <person name="Podell S."/>
            <person name="Pinowska A."/>
            <person name="Traller J.C."/>
            <person name="Smith S.R."/>
            <person name="McClure R."/>
            <person name="Beliaev A."/>
            <person name="Bohutskyi P."/>
            <person name="Hill E.A."/>
            <person name="Rabines A."/>
            <person name="Zheng H."/>
            <person name="Allen L.Z."/>
            <person name="Kuo A."/>
            <person name="Grigoriev I.V."/>
            <person name="Allen A.E."/>
            <person name="Hazlebeck D."/>
            <person name="Allen E.E."/>
        </authorList>
    </citation>
    <scope>NUCLEOTIDE SEQUENCE</scope>
    <source>
        <strain evidence="3">Hildebrandi</strain>
    </source>
</reference>
<dbReference type="EMBL" id="JAGRRH010000017">
    <property type="protein sequence ID" value="KAG7352547.1"/>
    <property type="molecule type" value="Genomic_DNA"/>
</dbReference>
<dbReference type="GO" id="GO:0009507">
    <property type="term" value="C:chloroplast"/>
    <property type="evidence" value="ECO:0007669"/>
    <property type="project" value="UniProtKB-SubCell"/>
</dbReference>
<comment type="caution">
    <text evidence="3">The sequence shown here is derived from an EMBL/GenBank/DDBJ whole genome shotgun (WGS) entry which is preliminary data.</text>
</comment>
<evidence type="ECO:0000313" key="3">
    <source>
        <dbReference type="EMBL" id="KAG7352547.1"/>
    </source>
</evidence>
<feature type="transmembrane region" description="Helical" evidence="1">
    <location>
        <begin position="108"/>
        <end position="130"/>
    </location>
</feature>
<evidence type="ECO:0000256" key="1">
    <source>
        <dbReference type="SAM" id="Phobius"/>
    </source>
</evidence>
<keyword evidence="2" id="KW-0732">Signal</keyword>
<feature type="signal peptide" evidence="2">
    <location>
        <begin position="1"/>
        <end position="22"/>
    </location>
</feature>
<dbReference type="OrthoDB" id="40241at2759"/>
<dbReference type="GO" id="GO:0030076">
    <property type="term" value="C:light-harvesting complex"/>
    <property type="evidence" value="ECO:0007669"/>
    <property type="project" value="UniProtKB-KW"/>
</dbReference>
<name>A0A9K3KZD8_9STRA</name>
<keyword evidence="4" id="KW-1185">Reference proteome</keyword>
<sequence length="140" mass="14952">MARSTTTLRLVVVLLIAAIATAFVPPFQTNGKPSAVTVPSSSIPTGCSSTTRLAERKWNFNEGQAPWGLKANAEIWNGRVAQMAFVWVFLQELITGKGIFKGLDEGDAFFVANAVAFAVSVVGLTGWLALKGTDDYTKDA</sequence>
<protein>
    <submittedName>
        <fullName evidence="3">Chlorophyll A-B binding protein</fullName>
    </submittedName>
</protein>
<reference evidence="3" key="2">
    <citation type="submission" date="2021-04" db="EMBL/GenBank/DDBJ databases">
        <authorList>
            <person name="Podell S."/>
        </authorList>
    </citation>
    <scope>NUCLEOTIDE SEQUENCE</scope>
    <source>
        <strain evidence="3">Hildebrandi</strain>
    </source>
</reference>
<evidence type="ECO:0000256" key="2">
    <source>
        <dbReference type="SAM" id="SignalP"/>
    </source>
</evidence>
<dbReference type="AlphaFoldDB" id="A0A9K3KZD8"/>
<keyword evidence="1" id="KW-1133">Transmembrane helix</keyword>
<keyword evidence="1" id="KW-0812">Transmembrane</keyword>
<feature type="chain" id="PRO_5039954590" evidence="2">
    <location>
        <begin position="23"/>
        <end position="140"/>
    </location>
</feature>
<proteinExistence type="predicted"/>
<keyword evidence="1" id="KW-0472">Membrane</keyword>